<keyword evidence="3" id="KW-0862">Zinc</keyword>
<dbReference type="Pfam" id="PF00383">
    <property type="entry name" value="dCMP_cyt_deam_1"/>
    <property type="match status" value="1"/>
</dbReference>
<evidence type="ECO:0000256" key="1">
    <source>
        <dbReference type="ARBA" id="ARBA00022723"/>
    </source>
</evidence>
<keyword evidence="2" id="KW-0378">Hydrolase</keyword>
<evidence type="ECO:0000256" key="2">
    <source>
        <dbReference type="ARBA" id="ARBA00022801"/>
    </source>
</evidence>
<dbReference type="InterPro" id="IPR016193">
    <property type="entry name" value="Cytidine_deaminase-like"/>
</dbReference>
<dbReference type="Proteomes" id="UP001208570">
    <property type="component" value="Unassembled WGS sequence"/>
</dbReference>
<dbReference type="GO" id="GO:0005737">
    <property type="term" value="C:cytoplasm"/>
    <property type="evidence" value="ECO:0007669"/>
    <property type="project" value="TreeGrafter"/>
</dbReference>
<dbReference type="GO" id="GO:0002100">
    <property type="term" value="P:tRNA wobble adenosine to inosine editing"/>
    <property type="evidence" value="ECO:0007669"/>
    <property type="project" value="InterPro"/>
</dbReference>
<dbReference type="AlphaFoldDB" id="A0AAD9NHU6"/>
<evidence type="ECO:0000313" key="6">
    <source>
        <dbReference type="Proteomes" id="UP001208570"/>
    </source>
</evidence>
<proteinExistence type="predicted"/>
<accession>A0AAD9NHU6</accession>
<sequence>MDNLEFGACHYSPDQEQHEFWMEQAMILAKDALNSGEVPVGCIFVYDEHIVAKGRNQVNMKKNATRHAELVAIDMLMEWCQMKNVGFNHVIKRSILYVTVEPCIMCCGALRHLQLGLVVYGCSNDRFGGCGSVLNVHADDLTSLGPPMKCIGGYFGDEAVSLLKHFYHGENPNTPCPKIKKKVHGDKIAS</sequence>
<dbReference type="GO" id="GO:0052717">
    <property type="term" value="F:tRNA-specific adenosine-34 deaminase activity"/>
    <property type="evidence" value="ECO:0007669"/>
    <property type="project" value="UniProtKB-EC"/>
</dbReference>
<protein>
    <recommendedName>
        <fullName evidence="4">CMP/dCMP-type deaminase domain-containing protein</fullName>
    </recommendedName>
</protein>
<comment type="caution">
    <text evidence="5">The sequence shown here is derived from an EMBL/GenBank/DDBJ whole genome shotgun (WGS) entry which is preliminary data.</text>
</comment>
<organism evidence="5 6">
    <name type="scientific">Paralvinella palmiformis</name>
    <dbReference type="NCBI Taxonomy" id="53620"/>
    <lineage>
        <taxon>Eukaryota</taxon>
        <taxon>Metazoa</taxon>
        <taxon>Spiralia</taxon>
        <taxon>Lophotrochozoa</taxon>
        <taxon>Annelida</taxon>
        <taxon>Polychaeta</taxon>
        <taxon>Sedentaria</taxon>
        <taxon>Canalipalpata</taxon>
        <taxon>Terebellida</taxon>
        <taxon>Terebelliformia</taxon>
        <taxon>Alvinellidae</taxon>
        <taxon>Paralvinella</taxon>
    </lineage>
</organism>
<name>A0AAD9NHU6_9ANNE</name>
<dbReference type="Gene3D" id="3.40.140.10">
    <property type="entry name" value="Cytidine Deaminase, domain 2"/>
    <property type="match status" value="1"/>
</dbReference>
<keyword evidence="6" id="KW-1185">Reference proteome</keyword>
<gene>
    <name evidence="5" type="ORF">LSH36_12g15004</name>
</gene>
<dbReference type="GO" id="GO:0005634">
    <property type="term" value="C:nucleus"/>
    <property type="evidence" value="ECO:0007669"/>
    <property type="project" value="TreeGrafter"/>
</dbReference>
<dbReference type="PANTHER" id="PTHR11079:SF149">
    <property type="entry name" value="TRNA-SPECIFIC ADENOSINE DEAMINASE 2"/>
    <property type="match status" value="1"/>
</dbReference>
<evidence type="ECO:0000256" key="3">
    <source>
        <dbReference type="ARBA" id="ARBA00022833"/>
    </source>
</evidence>
<evidence type="ECO:0000313" key="5">
    <source>
        <dbReference type="EMBL" id="KAK2169118.1"/>
    </source>
</evidence>
<dbReference type="PROSITE" id="PS00903">
    <property type="entry name" value="CYT_DCMP_DEAMINASES_1"/>
    <property type="match status" value="1"/>
</dbReference>
<dbReference type="PROSITE" id="PS51747">
    <property type="entry name" value="CYT_DCMP_DEAMINASES_2"/>
    <property type="match status" value="1"/>
</dbReference>
<dbReference type="InterPro" id="IPR016192">
    <property type="entry name" value="APOBEC/CMP_deaminase_Zn-bd"/>
</dbReference>
<dbReference type="GO" id="GO:0008270">
    <property type="term" value="F:zinc ion binding"/>
    <property type="evidence" value="ECO:0007669"/>
    <property type="project" value="InterPro"/>
</dbReference>
<dbReference type="InterPro" id="IPR002125">
    <property type="entry name" value="CMP_dCMP_dom"/>
</dbReference>
<keyword evidence="1" id="KW-0479">Metal-binding</keyword>
<feature type="domain" description="CMP/dCMP-type deaminase" evidence="4">
    <location>
        <begin position="16"/>
        <end position="141"/>
    </location>
</feature>
<evidence type="ECO:0000259" key="4">
    <source>
        <dbReference type="PROSITE" id="PS51747"/>
    </source>
</evidence>
<dbReference type="SUPFAM" id="SSF53927">
    <property type="entry name" value="Cytidine deaminase-like"/>
    <property type="match status" value="1"/>
</dbReference>
<dbReference type="CDD" id="cd01285">
    <property type="entry name" value="nucleoside_deaminase"/>
    <property type="match status" value="1"/>
</dbReference>
<dbReference type="PANTHER" id="PTHR11079">
    <property type="entry name" value="CYTOSINE DEAMINASE FAMILY MEMBER"/>
    <property type="match status" value="1"/>
</dbReference>
<dbReference type="EMBL" id="JAODUP010000012">
    <property type="protein sequence ID" value="KAK2169118.1"/>
    <property type="molecule type" value="Genomic_DNA"/>
</dbReference>
<reference evidence="5" key="1">
    <citation type="journal article" date="2023" name="Mol. Biol. Evol.">
        <title>Third-Generation Sequencing Reveals the Adaptive Role of the Epigenome in Three Deep-Sea Polychaetes.</title>
        <authorList>
            <person name="Perez M."/>
            <person name="Aroh O."/>
            <person name="Sun Y."/>
            <person name="Lan Y."/>
            <person name="Juniper S.K."/>
            <person name="Young C.R."/>
            <person name="Angers B."/>
            <person name="Qian P.Y."/>
        </authorList>
    </citation>
    <scope>NUCLEOTIDE SEQUENCE</scope>
    <source>
        <strain evidence="5">P08H-3</strain>
    </source>
</reference>